<evidence type="ECO:0000256" key="1">
    <source>
        <dbReference type="SAM" id="MobiDB-lite"/>
    </source>
</evidence>
<proteinExistence type="predicted"/>
<feature type="compositionally biased region" description="Basic and acidic residues" evidence="1">
    <location>
        <begin position="89"/>
        <end position="98"/>
    </location>
</feature>
<feature type="compositionally biased region" description="Polar residues" evidence="1">
    <location>
        <begin position="47"/>
        <end position="58"/>
    </location>
</feature>
<dbReference type="Proteomes" id="UP000257109">
    <property type="component" value="Unassembled WGS sequence"/>
</dbReference>
<comment type="caution">
    <text evidence="2">The sequence shown here is derived from an EMBL/GenBank/DDBJ whole genome shotgun (WGS) entry which is preliminary data.</text>
</comment>
<keyword evidence="3" id="KW-1185">Reference proteome</keyword>
<dbReference type="EMBL" id="QJKJ01009626">
    <property type="protein sequence ID" value="RDX76096.1"/>
    <property type="molecule type" value="Genomic_DNA"/>
</dbReference>
<name>A0A371FCS3_MUCPR</name>
<gene>
    <name evidence="2" type="ORF">CR513_43949</name>
</gene>
<dbReference type="AlphaFoldDB" id="A0A371FCS3"/>
<sequence>MEEIRALAKKHIKAKEDLANRLEAERKVQIGSSRNNQGYAGRVIPQQEGNYKSRNEATQFTPLKIKSDQLFREKEVGAKGQSLRPNLPKVHDEEWSRDKSRLKSRLKPPYRDYVGMFPHQDDPMVISIVVVEYKSREFSLIKEASLIIQWMEELEPFKWTSVSLDNVMRKA</sequence>
<accession>A0A371FCS3</accession>
<feature type="region of interest" description="Disordered" evidence="1">
    <location>
        <begin position="77"/>
        <end position="98"/>
    </location>
</feature>
<feature type="region of interest" description="Disordered" evidence="1">
    <location>
        <begin position="28"/>
        <end position="58"/>
    </location>
</feature>
<protein>
    <submittedName>
        <fullName evidence="2">Uncharacterized protein</fullName>
    </submittedName>
</protein>
<organism evidence="2 3">
    <name type="scientific">Mucuna pruriens</name>
    <name type="common">Velvet bean</name>
    <name type="synonym">Dolichos pruriens</name>
    <dbReference type="NCBI Taxonomy" id="157652"/>
    <lineage>
        <taxon>Eukaryota</taxon>
        <taxon>Viridiplantae</taxon>
        <taxon>Streptophyta</taxon>
        <taxon>Embryophyta</taxon>
        <taxon>Tracheophyta</taxon>
        <taxon>Spermatophyta</taxon>
        <taxon>Magnoliopsida</taxon>
        <taxon>eudicotyledons</taxon>
        <taxon>Gunneridae</taxon>
        <taxon>Pentapetalae</taxon>
        <taxon>rosids</taxon>
        <taxon>fabids</taxon>
        <taxon>Fabales</taxon>
        <taxon>Fabaceae</taxon>
        <taxon>Papilionoideae</taxon>
        <taxon>50 kb inversion clade</taxon>
        <taxon>NPAAA clade</taxon>
        <taxon>indigoferoid/millettioid clade</taxon>
        <taxon>Phaseoleae</taxon>
        <taxon>Mucuna</taxon>
    </lineage>
</organism>
<evidence type="ECO:0000313" key="3">
    <source>
        <dbReference type="Proteomes" id="UP000257109"/>
    </source>
</evidence>
<evidence type="ECO:0000313" key="2">
    <source>
        <dbReference type="EMBL" id="RDX76096.1"/>
    </source>
</evidence>
<dbReference type="OrthoDB" id="1194593at2759"/>
<reference evidence="2" key="1">
    <citation type="submission" date="2018-05" db="EMBL/GenBank/DDBJ databases">
        <title>Draft genome of Mucuna pruriens seed.</title>
        <authorList>
            <person name="Nnadi N.E."/>
            <person name="Vos R."/>
            <person name="Hasami M.H."/>
            <person name="Devisetty U.K."/>
            <person name="Aguiy J.C."/>
        </authorList>
    </citation>
    <scope>NUCLEOTIDE SEQUENCE [LARGE SCALE GENOMIC DNA]</scope>
    <source>
        <strain evidence="2">JCA_2017</strain>
    </source>
</reference>
<feature type="non-terminal residue" evidence="2">
    <location>
        <position position="1"/>
    </location>
</feature>